<feature type="transmembrane region" description="Helical" evidence="1">
    <location>
        <begin position="511"/>
        <end position="528"/>
    </location>
</feature>
<dbReference type="KEGG" id="bacg:D2962_11235"/>
<accession>A0A3G2R6A2</accession>
<feature type="transmembrane region" description="Helical" evidence="1">
    <location>
        <begin position="353"/>
        <end position="370"/>
    </location>
</feature>
<gene>
    <name evidence="2" type="ORF">D2962_11235</name>
</gene>
<feature type="transmembrane region" description="Helical" evidence="1">
    <location>
        <begin position="581"/>
        <end position="602"/>
    </location>
</feature>
<feature type="transmembrane region" description="Helical" evidence="1">
    <location>
        <begin position="614"/>
        <end position="634"/>
    </location>
</feature>
<organism evidence="2 3">
    <name type="scientific">Biomaibacter acetigenes</name>
    <dbReference type="NCBI Taxonomy" id="2316383"/>
    <lineage>
        <taxon>Bacteria</taxon>
        <taxon>Bacillati</taxon>
        <taxon>Bacillota</taxon>
        <taxon>Clostridia</taxon>
        <taxon>Thermosediminibacterales</taxon>
        <taxon>Tepidanaerobacteraceae</taxon>
        <taxon>Biomaibacter</taxon>
    </lineage>
</organism>
<sequence>MEKWLKTLLVLFLAVSIISSGVALLPRLRAESAHNLIDGALPYADLKNMAQERQTSIEEVARLFKEEAGVNAILYKEGCIQDLADDGRIFIANRQEMVLSGWRENLPFKGGETYIVTAYADVMERVRRHLTEKLGGEKVSMLPERDGFYALAVDMRPSLVDAIGVGFDRENVVKLENMGFHSVFMLKDWPDVSERGIRFVIKDLALTGKNISAVLFENKQVLGYPKYLPVLAEEMNKHQLALGQVEFYNQLGFNQLATLLDKRVIRMHSVTDQEMQTIKPQELVDRLTLAARERNMRILYFKFLPAPDSERRFNINVEYMEKVVTQLKTAGLRFERGEGTMPRPFEPIHQSRMLLFLIGLGPLAGGMLLLERLGVRRTSILAGITALGALSLALAFFAFPLLTRKVIALASVIVFPTLSIIYLVPRQGLKPWHAVLYMAQMTAFSLTGALMVSGVLADISFMLKLQQFSGIKVAYLFPVLFVACAFFMLYGEGTPGERLKKLMDQPVLVKYLLLAAVLAVVGVIYLTRTGNEAAVGVSTLELKFRALLDRTLGIRPRTKEFLIGHPLMLVLLYLGYRDHRYLPLLILGSIGQVSMVNTFAHIHTPFIISFVRSINGFILGIMAGLVLMAVLQLGRLLEKRWRSG</sequence>
<keyword evidence="1" id="KW-1133">Transmembrane helix</keyword>
<feature type="transmembrane region" description="Helical" evidence="1">
    <location>
        <begin position="473"/>
        <end position="490"/>
    </location>
</feature>
<keyword evidence="1" id="KW-0472">Membrane</keyword>
<dbReference type="InterPro" id="IPR043748">
    <property type="entry name" value="DUF5693"/>
</dbReference>
<dbReference type="AlphaFoldDB" id="A0A3G2R6A2"/>
<evidence type="ECO:0000313" key="3">
    <source>
        <dbReference type="Proteomes" id="UP000280960"/>
    </source>
</evidence>
<dbReference type="RefSeq" id="WP_122015018.1">
    <property type="nucleotide sequence ID" value="NZ_CP033169.1"/>
</dbReference>
<evidence type="ECO:0000313" key="2">
    <source>
        <dbReference type="EMBL" id="AYO31094.1"/>
    </source>
</evidence>
<dbReference type="EMBL" id="CP033169">
    <property type="protein sequence ID" value="AYO31094.1"/>
    <property type="molecule type" value="Genomic_DNA"/>
</dbReference>
<reference evidence="2 3" key="1">
    <citation type="submission" date="2018-10" db="EMBL/GenBank/DDBJ databases">
        <authorList>
            <person name="Zhang X."/>
        </authorList>
    </citation>
    <scope>NUCLEOTIDE SEQUENCE [LARGE SCALE GENOMIC DNA]</scope>
    <source>
        <strain evidence="2 3">SK-G1</strain>
    </source>
</reference>
<proteinExistence type="predicted"/>
<keyword evidence="1" id="KW-0812">Transmembrane</keyword>
<name>A0A3G2R6A2_9FIRM</name>
<evidence type="ECO:0000256" key="1">
    <source>
        <dbReference type="SAM" id="Phobius"/>
    </source>
</evidence>
<feature type="transmembrane region" description="Helical" evidence="1">
    <location>
        <begin position="379"/>
        <end position="400"/>
    </location>
</feature>
<keyword evidence="3" id="KW-1185">Reference proteome</keyword>
<dbReference type="Proteomes" id="UP000280960">
    <property type="component" value="Chromosome"/>
</dbReference>
<feature type="transmembrane region" description="Helical" evidence="1">
    <location>
        <begin position="436"/>
        <end position="461"/>
    </location>
</feature>
<protein>
    <submittedName>
        <fullName evidence="2">Uncharacterized protein</fullName>
    </submittedName>
</protein>
<feature type="transmembrane region" description="Helical" evidence="1">
    <location>
        <begin position="406"/>
        <end position="424"/>
    </location>
</feature>
<dbReference type="Pfam" id="PF18949">
    <property type="entry name" value="DUF5693"/>
    <property type="match status" value="1"/>
</dbReference>